<accession>A0ABX1TFY9</accession>
<comment type="caution">
    <text evidence="1">The sequence shown here is derived from an EMBL/GenBank/DDBJ whole genome shotgun (WGS) entry which is preliminary data.</text>
</comment>
<keyword evidence="2" id="KW-1185">Reference proteome</keyword>
<dbReference type="Proteomes" id="UP000886469">
    <property type="component" value="Unassembled WGS sequence"/>
</dbReference>
<evidence type="ECO:0000313" key="2">
    <source>
        <dbReference type="Proteomes" id="UP000886469"/>
    </source>
</evidence>
<organism evidence="1 2">
    <name type="scientific">Candidatus Accumulibacter contiguus</name>
    <dbReference type="NCBI Taxonomy" id="2954381"/>
    <lineage>
        <taxon>Bacteria</taxon>
        <taxon>Pseudomonadati</taxon>
        <taxon>Pseudomonadota</taxon>
        <taxon>Betaproteobacteria</taxon>
        <taxon>Candidatus Accumulibacter</taxon>
    </lineage>
</organism>
<proteinExistence type="predicted"/>
<dbReference type="EMBL" id="SPMX01000145">
    <property type="protein sequence ID" value="NMQ08008.1"/>
    <property type="molecule type" value="Genomic_DNA"/>
</dbReference>
<reference evidence="1" key="1">
    <citation type="submission" date="2019-03" db="EMBL/GenBank/DDBJ databases">
        <title>Metabolic reconstructions from genomes of highly enriched 'Candidatus Accumulibacter' and 'Candidatus Competibacter' bioreactor populations.</title>
        <authorList>
            <person name="Annavajhala M.K."/>
            <person name="Welles L."/>
            <person name="Abbas B."/>
            <person name="Sorokin D."/>
            <person name="Park H."/>
            <person name="Van Loosdrecht M."/>
            <person name="Chandran K."/>
        </authorList>
    </citation>
    <scope>NUCLEOTIDE SEQUENCE</scope>
    <source>
        <strain evidence="1">SBR_L</strain>
    </source>
</reference>
<name>A0ABX1TFY9_9PROT</name>
<gene>
    <name evidence="1" type="ORF">E4Q08_23650</name>
</gene>
<sequence length="638" mass="72839">MNRRRLDIRSILANPNLRRELMVPTIQSTQAREGIETTHEQAERAYYVVTEGERAVFFDLEPFRAIKSQPERRHEMFVRSLLGDPASPYQNVARRDFGFIEGSLLAYRNIAWLAPLAKELPPLAPSYGVTRSGLNTTEIDRFTRQRWEVIVAAERRTWVPFAKGGDFSRFYTDWDLVIDWKNDGKVYKSVVAEKYGSASRFVKSECDYFRSGVTWMQTTNLGINARVLPSSGIFGVASPAFFPIDETLLMPFLALMNSTLFDALAHCVATRNWGATAIGSIPVPRMSAASKAALADMANRIHDCKATWDAGNEVSSRFRVPWILHSNVIENDISIAGRLEILADLECKEERSIQSVYARLNDEVFEFYGISDATRKVIEQGLGERPPEIVWPQQVGKSLQQKRMEHVWRLLSYSVKRVVEADDDGIVPFNAVNGEARLVERVRQELSMLFPDRDANQVEVEIANELSKVVKGYRKCASLDDWLDNVFFEYHAGLYKNRPIFWHIATAQGTSRFAFGALVHYHRFDKNRMAKLRASHLRDAIEEFRREAGLADKAGRSDDRLEWQAKVEEAQALDRKLQLIQEGHHEGADGSERDYRILTPWKRPEERPKGWDPDLDDGVKVNIEPFEKAGVLRVGGKR</sequence>
<protein>
    <submittedName>
        <fullName evidence="1">Uncharacterized protein</fullName>
    </submittedName>
</protein>
<evidence type="ECO:0000313" key="1">
    <source>
        <dbReference type="EMBL" id="NMQ08008.1"/>
    </source>
</evidence>
<dbReference type="RefSeq" id="WP_169072216.1">
    <property type="nucleotide sequence ID" value="NZ_SPMX01000145.1"/>
</dbReference>